<organism evidence="1 2">
    <name type="scientific">Citrus unshiu</name>
    <name type="common">Satsuma mandarin</name>
    <name type="synonym">Citrus nobilis var. unshiu</name>
    <dbReference type="NCBI Taxonomy" id="55188"/>
    <lineage>
        <taxon>Eukaryota</taxon>
        <taxon>Viridiplantae</taxon>
        <taxon>Streptophyta</taxon>
        <taxon>Embryophyta</taxon>
        <taxon>Tracheophyta</taxon>
        <taxon>Spermatophyta</taxon>
        <taxon>Magnoliopsida</taxon>
        <taxon>eudicotyledons</taxon>
        <taxon>Gunneridae</taxon>
        <taxon>Pentapetalae</taxon>
        <taxon>rosids</taxon>
        <taxon>malvids</taxon>
        <taxon>Sapindales</taxon>
        <taxon>Rutaceae</taxon>
        <taxon>Aurantioideae</taxon>
        <taxon>Citrus</taxon>
    </lineage>
</organism>
<reference evidence="1 2" key="1">
    <citation type="journal article" date="2017" name="Front. Genet.">
        <title>Draft sequencing of the heterozygous diploid genome of Satsuma (Citrus unshiu Marc.) using a hybrid assembly approach.</title>
        <authorList>
            <person name="Shimizu T."/>
            <person name="Tanizawa Y."/>
            <person name="Mochizuki T."/>
            <person name="Nagasaki H."/>
            <person name="Yoshioka T."/>
            <person name="Toyoda A."/>
            <person name="Fujiyama A."/>
            <person name="Kaminuma E."/>
            <person name="Nakamura Y."/>
        </authorList>
    </citation>
    <scope>NUCLEOTIDE SEQUENCE [LARGE SCALE GENOMIC DNA]</scope>
    <source>
        <strain evidence="2">cv. Miyagawa wase</strain>
    </source>
</reference>
<protein>
    <submittedName>
        <fullName evidence="1">Uncharacterized protein</fullName>
    </submittedName>
</protein>
<comment type="caution">
    <text evidence="1">The sequence shown here is derived from an EMBL/GenBank/DDBJ whole genome shotgun (WGS) entry which is preliminary data.</text>
</comment>
<gene>
    <name evidence="1" type="ORF">CUMW_270350</name>
</gene>
<keyword evidence="2" id="KW-1185">Reference proteome</keyword>
<dbReference type="EMBL" id="BDQV01001137">
    <property type="protein sequence ID" value="GAY69232.1"/>
    <property type="molecule type" value="Genomic_DNA"/>
</dbReference>
<name>A0A2H5QX96_CITUN</name>
<evidence type="ECO:0000313" key="1">
    <source>
        <dbReference type="EMBL" id="GAY69232.1"/>
    </source>
</evidence>
<proteinExistence type="predicted"/>
<dbReference type="Proteomes" id="UP000236630">
    <property type="component" value="Unassembled WGS sequence"/>
</dbReference>
<evidence type="ECO:0000313" key="2">
    <source>
        <dbReference type="Proteomes" id="UP000236630"/>
    </source>
</evidence>
<sequence length="133" mass="15325">MAVKRHIQFGDKMLLQFCKHLVLRRFCPHEMLKSDLQGFEEVFAVNFPPRAIAAKRHIHFSNLVSDLQGVDTTVFQVCIWLQKIDGHKIILSLEALRLNTHRNRAKGKEASRRCSKYNKSGLQACKVNAKKIL</sequence>
<dbReference type="AlphaFoldDB" id="A0A2H5QX96"/>
<accession>A0A2H5QX96</accession>